<dbReference type="RefSeq" id="WP_131926940.1">
    <property type="nucleotide sequence ID" value="NZ_SLXB01000018.1"/>
</dbReference>
<comment type="caution">
    <text evidence="1">The sequence shown here is derived from an EMBL/GenBank/DDBJ whole genome shotgun (WGS) entry which is preliminary data.</text>
</comment>
<gene>
    <name evidence="1" type="ORF">EV202_11838</name>
</gene>
<name>A0A4R2LN53_9BACE</name>
<proteinExistence type="predicted"/>
<dbReference type="Pfam" id="PF13707">
    <property type="entry name" value="RloB"/>
    <property type="match status" value="1"/>
</dbReference>
<organism evidence="1 2">
    <name type="scientific">Prevotella heparinolytica</name>
    <dbReference type="NCBI Taxonomy" id="28113"/>
    <lineage>
        <taxon>Bacteria</taxon>
        <taxon>Pseudomonadati</taxon>
        <taxon>Bacteroidota</taxon>
        <taxon>Bacteroidia</taxon>
        <taxon>Bacteroidales</taxon>
        <taxon>Bacteroidaceae</taxon>
        <taxon>Bacteroides</taxon>
    </lineage>
</organism>
<dbReference type="Proteomes" id="UP000295600">
    <property type="component" value="Unassembled WGS sequence"/>
</dbReference>
<protein>
    <submittedName>
        <fullName evidence="1">RloB-like protein</fullName>
    </submittedName>
</protein>
<accession>A0A4R2LN53</accession>
<sequence>MRKRKDFERPEGIKSARLVVIAAEGRNSENIYFEAMKTERCASDVHVEILHRDSNDSSPESVYKQIRGFIAEYNIEDDDQLWVVVDRDKWKNKMLSSVAQHCAQNGNLHFCVSNPCFELWLLLHVEDIASYDKEQMEALSLNRKVNCQDTWLKKRMKDLTGHYHESDYDAAALLQHIVTAMERAEKLDVSPKDRWPQSVGTRVYLLAKSIMNL</sequence>
<evidence type="ECO:0000313" key="1">
    <source>
        <dbReference type="EMBL" id="TCO90002.1"/>
    </source>
</evidence>
<dbReference type="EMBL" id="SLXB01000018">
    <property type="protein sequence ID" value="TCO90002.1"/>
    <property type="molecule type" value="Genomic_DNA"/>
</dbReference>
<evidence type="ECO:0000313" key="2">
    <source>
        <dbReference type="Proteomes" id="UP000295600"/>
    </source>
</evidence>
<reference evidence="1 2" key="1">
    <citation type="submission" date="2019-03" db="EMBL/GenBank/DDBJ databases">
        <title>Genomic Encyclopedia of Type Strains, Phase IV (KMG-IV): sequencing the most valuable type-strain genomes for metagenomic binning, comparative biology and taxonomic classification.</title>
        <authorList>
            <person name="Goeker M."/>
        </authorList>
    </citation>
    <scope>NUCLEOTIDE SEQUENCE [LARGE SCALE GENOMIC DNA]</scope>
    <source>
        <strain evidence="1 2">DSM 23917</strain>
    </source>
</reference>
<dbReference type="InterPro" id="IPR025591">
    <property type="entry name" value="RloB"/>
</dbReference>
<dbReference type="AlphaFoldDB" id="A0A4R2LN53"/>